<dbReference type="SUPFAM" id="SSF53448">
    <property type="entry name" value="Nucleotide-diphospho-sugar transferases"/>
    <property type="match status" value="1"/>
</dbReference>
<dbReference type="Pfam" id="PF14134">
    <property type="entry name" value="DUF4301"/>
    <property type="match status" value="1"/>
</dbReference>
<evidence type="ECO:0000313" key="3">
    <source>
        <dbReference type="Proteomes" id="UP001595818"/>
    </source>
</evidence>
<comment type="caution">
    <text evidence="2">The sequence shown here is derived from an EMBL/GenBank/DDBJ whole genome shotgun (WGS) entry which is preliminary data.</text>
</comment>
<sequence length="505" mass="56720">MLTDLHKKQIEEQGMSPATIEEQIRNFEQGFPYLNIYAAATPGDGIMVLDEKELERFLDTYQKYSKGKVIFKFVPASGAASRMFKDLYAFLDNDTASLDADPITKQFIDNLSSFAFYEDLDNSLKASGSSIEKALATKDYKLIIRHLLEDEGLGYGSLPKGLLKFHRYDEGSRTPVEEHFVEGAQYGLGKGNTVRLHFTVSPEHQEKFEEKIADIQPAMEARFNVNFEVTFSQQKKTTDTIAVNMDNMPFTEENGEILFRPAGHGALLENLNDIDADLVFIKNIDNVVPDRLKGSTETFKKAIGGILLDAQDRVFSVLEKLEADADEALIIESEGVYTQILGAKLPDFYHKYNLAEKAAYLKKKLNRPIRVCGMVENTGEPGGGPFWVKEADGSLSLQIGETAQLNLDDPHQQGIFQSSSHFNPTDLVCSVKDYKGKKFNLLEYRNPKTGFITQKSKNGKDLKAQELPGLWNGSMDNWNSIFVEVPLITFNPVKTINDLLRDVHQ</sequence>
<dbReference type="InterPro" id="IPR029044">
    <property type="entry name" value="Nucleotide-diphossugar_trans"/>
</dbReference>
<name>A0ABV9T3J2_9BACT</name>
<dbReference type="InterPro" id="IPR025393">
    <property type="entry name" value="DUF4301"/>
</dbReference>
<accession>A0ABV9T3J2</accession>
<reference evidence="3" key="1">
    <citation type="journal article" date="2019" name="Int. J. Syst. Evol. Microbiol.">
        <title>The Global Catalogue of Microorganisms (GCM) 10K type strain sequencing project: providing services to taxonomists for standard genome sequencing and annotation.</title>
        <authorList>
            <consortium name="The Broad Institute Genomics Platform"/>
            <consortium name="The Broad Institute Genome Sequencing Center for Infectious Disease"/>
            <person name="Wu L."/>
            <person name="Ma J."/>
        </authorList>
    </citation>
    <scope>NUCLEOTIDE SEQUENCE [LARGE SCALE GENOMIC DNA]</scope>
    <source>
        <strain evidence="3">CGMCC 4.7466</strain>
    </source>
</reference>
<proteinExistence type="predicted"/>
<protein>
    <submittedName>
        <fullName evidence="2">DUF4301 family protein</fullName>
    </submittedName>
</protein>
<dbReference type="Proteomes" id="UP001595818">
    <property type="component" value="Unassembled WGS sequence"/>
</dbReference>
<dbReference type="EMBL" id="JBHSJJ010000008">
    <property type="protein sequence ID" value="MFC4873009.1"/>
    <property type="molecule type" value="Genomic_DNA"/>
</dbReference>
<gene>
    <name evidence="2" type="ORF">ACFPFU_15025</name>
</gene>
<evidence type="ECO:0000313" key="2">
    <source>
        <dbReference type="EMBL" id="MFC4873009.1"/>
    </source>
</evidence>
<feature type="domain" description="DUF4301" evidence="1">
    <location>
        <begin position="6"/>
        <end position="505"/>
    </location>
</feature>
<evidence type="ECO:0000259" key="1">
    <source>
        <dbReference type="Pfam" id="PF14134"/>
    </source>
</evidence>
<dbReference type="RefSeq" id="WP_377065589.1">
    <property type="nucleotide sequence ID" value="NZ_JBHSJJ010000008.1"/>
</dbReference>
<keyword evidence="3" id="KW-1185">Reference proteome</keyword>
<organism evidence="2 3">
    <name type="scientific">Negadavirga shengliensis</name>
    <dbReference type="NCBI Taxonomy" id="1389218"/>
    <lineage>
        <taxon>Bacteria</taxon>
        <taxon>Pseudomonadati</taxon>
        <taxon>Bacteroidota</taxon>
        <taxon>Cytophagia</taxon>
        <taxon>Cytophagales</taxon>
        <taxon>Cyclobacteriaceae</taxon>
        <taxon>Negadavirga</taxon>
    </lineage>
</organism>